<proteinExistence type="predicted"/>
<dbReference type="RefSeq" id="WP_313832334.1">
    <property type="nucleotide sequence ID" value="NZ_JAQOUE010000001.1"/>
</dbReference>
<sequence length="446" mass="47168">MIPSKEKTLLSLLFGILFLGLFISPSHAKLTLDTSLSVSEQYTDNLFFTFANKKDDFGTFVTPRLTLIFENKHVKLGGTYTASAQFYVNNSQANTVSQGMNLIIDLPFLNRISKKLEVRVNESFNFAPDQPAFSGNSNIFSSATEIAGGAGPAGGAGVAGVGAAGVGGAGVGGLGGIGGLAGNSLDNQGVFTQRTTTTFQNQARIFVGYALAPRWNANVQYTNIFRGGLQDSLTHESPITLSYRVSEKLKISGGYNFQSIEFSSGGATTAPGANGTATSHGVFMGTNYQLTPTIPIIANAGVSVTNTEVDTTRINFDGNAEITKNFPDGSIGLRVNQQIAAGGGVAASSTLNQNAVLTFQKSFTRLVGGFLHLGYSRNRSLAGPLIDLDSYQVRSGLNLALLRWLNAGITYSYVNQESGGQFGATAQTNQIFLGLTAIPETFTFFK</sequence>
<organism evidence="1 2">
    <name type="scientific">Candidatus Nitronereus thalassa</name>
    <dbReference type="NCBI Taxonomy" id="3020898"/>
    <lineage>
        <taxon>Bacteria</taxon>
        <taxon>Pseudomonadati</taxon>
        <taxon>Nitrospirota</taxon>
        <taxon>Nitrospiria</taxon>
        <taxon>Nitrospirales</taxon>
        <taxon>Nitrospiraceae</taxon>
        <taxon>Candidatus Nitronereus</taxon>
    </lineage>
</organism>
<reference evidence="1 2" key="1">
    <citation type="journal article" date="2023" name="ISME J.">
        <title>Cultivation and genomic characterization of novel and ubiquitous marine nitrite-oxidizing bacteria from the Nitrospirales.</title>
        <authorList>
            <person name="Mueller A.J."/>
            <person name="Daebeler A."/>
            <person name="Herbold C.W."/>
            <person name="Kirkegaard R.H."/>
            <person name="Daims H."/>
        </authorList>
    </citation>
    <scope>NUCLEOTIDE SEQUENCE [LARGE SCALE GENOMIC DNA]</scope>
    <source>
        <strain evidence="1 2">EB</strain>
    </source>
</reference>
<protein>
    <submittedName>
        <fullName evidence="1">Uncharacterized protein</fullName>
    </submittedName>
</protein>
<name>A0ABU3K6D0_9BACT</name>
<accession>A0ABU3K6D0</accession>
<evidence type="ECO:0000313" key="1">
    <source>
        <dbReference type="EMBL" id="MDT7041984.1"/>
    </source>
</evidence>
<dbReference type="Proteomes" id="UP001250932">
    <property type="component" value="Unassembled WGS sequence"/>
</dbReference>
<comment type="caution">
    <text evidence="1">The sequence shown here is derived from an EMBL/GenBank/DDBJ whole genome shotgun (WGS) entry which is preliminary data.</text>
</comment>
<gene>
    <name evidence="1" type="ORF">PPG34_06435</name>
</gene>
<keyword evidence="2" id="KW-1185">Reference proteome</keyword>
<dbReference type="EMBL" id="JAQOUE010000001">
    <property type="protein sequence ID" value="MDT7041984.1"/>
    <property type="molecule type" value="Genomic_DNA"/>
</dbReference>
<evidence type="ECO:0000313" key="2">
    <source>
        <dbReference type="Proteomes" id="UP001250932"/>
    </source>
</evidence>